<feature type="transmembrane region" description="Helical" evidence="1">
    <location>
        <begin position="116"/>
        <end position="137"/>
    </location>
</feature>
<accession>A0A5M4FCN1</accession>
<proteinExistence type="predicted"/>
<dbReference type="InterPro" id="IPR045713">
    <property type="entry name" value="DUF6069"/>
</dbReference>
<name>A0A5M4FCN1_9ACTN</name>
<dbReference type="Pfam" id="PF19545">
    <property type="entry name" value="DUF6069"/>
    <property type="match status" value="1"/>
</dbReference>
<protein>
    <recommendedName>
        <fullName evidence="5">Cell envelope biogenesis protein OmpA</fullName>
    </recommendedName>
</protein>
<feature type="signal peptide" evidence="2">
    <location>
        <begin position="1"/>
        <end position="43"/>
    </location>
</feature>
<keyword evidence="1" id="KW-0472">Membrane</keyword>
<sequence length="142" mass="14494">MTITTASSVRTPTSTTTPIWRPAAAAGVAAAAATAAVAAVAHAAGVPLTLDGEPVPPSGFAVMTLVCTAVGFGIAVAMRRWARRPQRTFVRTAVALTALSFLPDLLVPAASADTRITLMATHVVAAAIVIPVIAARLNRSRR</sequence>
<dbReference type="RefSeq" id="WP_149690663.1">
    <property type="nucleotide sequence ID" value="NZ_SDPQ02000003.1"/>
</dbReference>
<dbReference type="EMBL" id="SDPQ02000003">
    <property type="protein sequence ID" value="KAA1396017.1"/>
    <property type="molecule type" value="Genomic_DNA"/>
</dbReference>
<feature type="chain" id="PRO_5024430076" description="Cell envelope biogenesis protein OmpA" evidence="2">
    <location>
        <begin position="44"/>
        <end position="142"/>
    </location>
</feature>
<evidence type="ECO:0000313" key="4">
    <source>
        <dbReference type="Proteomes" id="UP000380867"/>
    </source>
</evidence>
<feature type="transmembrane region" description="Helical" evidence="1">
    <location>
        <begin position="59"/>
        <end position="77"/>
    </location>
</feature>
<dbReference type="AlphaFoldDB" id="A0A5M4FCN1"/>
<dbReference type="Proteomes" id="UP000380867">
    <property type="component" value="Unassembled WGS sequence"/>
</dbReference>
<keyword evidence="2" id="KW-0732">Signal</keyword>
<evidence type="ECO:0000256" key="1">
    <source>
        <dbReference type="SAM" id="Phobius"/>
    </source>
</evidence>
<dbReference type="OrthoDB" id="4775254at2"/>
<feature type="transmembrane region" description="Helical" evidence="1">
    <location>
        <begin position="89"/>
        <end position="110"/>
    </location>
</feature>
<reference evidence="3" key="1">
    <citation type="submission" date="2019-09" db="EMBL/GenBank/DDBJ databases">
        <authorList>
            <person name="Li J."/>
        </authorList>
    </citation>
    <scope>NUCLEOTIDE SEQUENCE [LARGE SCALE GENOMIC DNA]</scope>
    <source>
        <strain evidence="3">JCM 14732</strain>
    </source>
</reference>
<gene>
    <name evidence="3" type="ORF">ESP70_017985</name>
</gene>
<evidence type="ECO:0000256" key="2">
    <source>
        <dbReference type="SAM" id="SignalP"/>
    </source>
</evidence>
<keyword evidence="4" id="KW-1185">Reference proteome</keyword>
<keyword evidence="1" id="KW-0812">Transmembrane</keyword>
<organism evidence="3 4">
    <name type="scientific">Aeromicrobium ginsengisoli</name>
    <dbReference type="NCBI Taxonomy" id="363867"/>
    <lineage>
        <taxon>Bacteria</taxon>
        <taxon>Bacillati</taxon>
        <taxon>Actinomycetota</taxon>
        <taxon>Actinomycetes</taxon>
        <taxon>Propionibacteriales</taxon>
        <taxon>Nocardioidaceae</taxon>
        <taxon>Aeromicrobium</taxon>
    </lineage>
</organism>
<keyword evidence="1" id="KW-1133">Transmembrane helix</keyword>
<evidence type="ECO:0000313" key="3">
    <source>
        <dbReference type="EMBL" id="KAA1396017.1"/>
    </source>
</evidence>
<evidence type="ECO:0008006" key="5">
    <source>
        <dbReference type="Google" id="ProtNLM"/>
    </source>
</evidence>
<comment type="caution">
    <text evidence="3">The sequence shown here is derived from an EMBL/GenBank/DDBJ whole genome shotgun (WGS) entry which is preliminary data.</text>
</comment>